<accession>A0A1G2TX64</accession>
<proteinExistence type="predicted"/>
<keyword evidence="1" id="KW-0812">Transmembrane</keyword>
<evidence type="ECO:0000313" key="3">
    <source>
        <dbReference type="Proteomes" id="UP000178404"/>
    </source>
</evidence>
<comment type="caution">
    <text evidence="2">The sequence shown here is derived from an EMBL/GenBank/DDBJ whole genome shotgun (WGS) entry which is preliminary data.</text>
</comment>
<evidence type="ECO:0000256" key="1">
    <source>
        <dbReference type="SAM" id="Phobius"/>
    </source>
</evidence>
<dbReference type="PANTHER" id="PTHR40076">
    <property type="entry name" value="MEMBRANE PROTEIN-RELATED"/>
    <property type="match status" value="1"/>
</dbReference>
<dbReference type="PANTHER" id="PTHR40076:SF1">
    <property type="entry name" value="MEMBRANE PROTEIN"/>
    <property type="match status" value="1"/>
</dbReference>
<evidence type="ECO:0000313" key="2">
    <source>
        <dbReference type="EMBL" id="OHB01152.1"/>
    </source>
</evidence>
<feature type="transmembrane region" description="Helical" evidence="1">
    <location>
        <begin position="93"/>
        <end position="120"/>
    </location>
</feature>
<feature type="transmembrane region" description="Helical" evidence="1">
    <location>
        <begin position="21"/>
        <end position="41"/>
    </location>
</feature>
<keyword evidence="1" id="KW-0472">Membrane</keyword>
<sequence length="210" mass="23587">MFSIKESIKYAWEKSKEHMELVLFTTLLILAVGSLTGGFGGNNQNDFSLIGLIAIIFGMIIKIGYNKIFLRIYDGETPKFVDIFKEYKTFWKYLGVSIIYPLVILGGLILIIVPGIIWAVRFSFSSIIVIDTKSGPVAAMKESYAITKGSFWEILLFWITMMLLNILGLIFFGIGLIISIPISVMAYVYVYRKLTKEKAGLIENPSSLIA</sequence>
<gene>
    <name evidence="2" type="ORF">A3A90_02825</name>
</gene>
<feature type="transmembrane region" description="Helical" evidence="1">
    <location>
        <begin position="47"/>
        <end position="65"/>
    </location>
</feature>
<protein>
    <recommendedName>
        <fullName evidence="4">Glycerophosphoryl diester phosphodiesterase membrane domain-containing protein</fullName>
    </recommendedName>
</protein>
<reference evidence="2 3" key="1">
    <citation type="journal article" date="2016" name="Nat. Commun.">
        <title>Thousands of microbial genomes shed light on interconnected biogeochemical processes in an aquifer system.</title>
        <authorList>
            <person name="Anantharaman K."/>
            <person name="Brown C.T."/>
            <person name="Hug L.A."/>
            <person name="Sharon I."/>
            <person name="Castelle C.J."/>
            <person name="Probst A.J."/>
            <person name="Thomas B.C."/>
            <person name="Singh A."/>
            <person name="Wilkins M.J."/>
            <person name="Karaoz U."/>
            <person name="Brodie E.L."/>
            <person name="Williams K.H."/>
            <person name="Hubbard S.S."/>
            <person name="Banfield J.F."/>
        </authorList>
    </citation>
    <scope>NUCLEOTIDE SEQUENCE [LARGE SCALE GENOMIC DNA]</scope>
</reference>
<dbReference type="Proteomes" id="UP000178404">
    <property type="component" value="Unassembled WGS sequence"/>
</dbReference>
<dbReference type="AlphaFoldDB" id="A0A1G2TX64"/>
<feature type="transmembrane region" description="Helical" evidence="1">
    <location>
        <begin position="157"/>
        <end position="190"/>
    </location>
</feature>
<organism evidence="2 3">
    <name type="scientific">Candidatus Zambryskibacteria bacterium RIFCSPLOWO2_01_FULL_35_19</name>
    <dbReference type="NCBI Taxonomy" id="1802757"/>
    <lineage>
        <taxon>Bacteria</taxon>
        <taxon>Candidatus Zambryskiibacteriota</taxon>
    </lineage>
</organism>
<dbReference type="InterPro" id="IPR010380">
    <property type="entry name" value="DUF975"/>
</dbReference>
<name>A0A1G2TX64_9BACT</name>
<dbReference type="EMBL" id="MHWA01000020">
    <property type="protein sequence ID" value="OHB01152.1"/>
    <property type="molecule type" value="Genomic_DNA"/>
</dbReference>
<keyword evidence="1" id="KW-1133">Transmembrane helix</keyword>
<evidence type="ECO:0008006" key="4">
    <source>
        <dbReference type="Google" id="ProtNLM"/>
    </source>
</evidence>